<keyword evidence="1" id="KW-0472">Membrane</keyword>
<feature type="transmembrane region" description="Helical" evidence="1">
    <location>
        <begin position="68"/>
        <end position="86"/>
    </location>
</feature>
<evidence type="ECO:0000313" key="3">
    <source>
        <dbReference type="Proteomes" id="UP000478636"/>
    </source>
</evidence>
<feature type="transmembrane region" description="Helical" evidence="1">
    <location>
        <begin position="39"/>
        <end position="62"/>
    </location>
</feature>
<dbReference type="AlphaFoldDB" id="A0A6L7A5M2"/>
<dbReference type="Pfam" id="PF03596">
    <property type="entry name" value="Cad"/>
    <property type="match status" value="1"/>
</dbReference>
<dbReference type="EMBL" id="WSZI01000008">
    <property type="protein sequence ID" value="MWN20615.1"/>
    <property type="molecule type" value="Genomic_DNA"/>
</dbReference>
<protein>
    <submittedName>
        <fullName evidence="2">Permease</fullName>
    </submittedName>
</protein>
<organism evidence="2 3">
    <name type="scientific">Leuconostoc lactis</name>
    <dbReference type="NCBI Taxonomy" id="1246"/>
    <lineage>
        <taxon>Bacteria</taxon>
        <taxon>Bacillati</taxon>
        <taxon>Bacillota</taxon>
        <taxon>Bacilli</taxon>
        <taxon>Lactobacillales</taxon>
        <taxon>Lactobacillaceae</taxon>
        <taxon>Leuconostoc</taxon>
    </lineage>
</organism>
<feature type="transmembrane region" description="Helical" evidence="1">
    <location>
        <begin position="179"/>
        <end position="200"/>
    </location>
</feature>
<name>A0A6L7A5M2_LEULA</name>
<proteinExistence type="predicted"/>
<reference evidence="2 3" key="1">
    <citation type="submission" date="2019-12" db="EMBL/GenBank/DDBJ databases">
        <title>Complete genome sequence of Leuconostoc lactis strain AVN1 provides insights into metabolic potential.</title>
        <authorList>
            <person name="Besrour N."/>
            <person name="Najjari A."/>
            <person name="Fhoula I."/>
            <person name="Jaballah S."/>
            <person name="Klibi N."/>
            <person name="Ouzari H.I."/>
        </authorList>
    </citation>
    <scope>NUCLEOTIDE SEQUENCE [LARGE SCALE GENOMIC DNA]</scope>
    <source>
        <strain evidence="2 3">AVN1</strain>
    </source>
</reference>
<dbReference type="InterPro" id="IPR004676">
    <property type="entry name" value="Cd-R_transporter"/>
</dbReference>
<sequence length="203" mass="22701">MVETLLTALTSYIGTTSDYFVVLLLLFAQFRTQPQRQAIIWGAYLGNALLVFVAVAIALLLKRVPEEWVLGLLGFVPIAMGLQKFFSSKDEGEEVAEKLARLDKRKIVMTVIGLTAVTCGADNLALYIPYFTMANFAYLPAILVIFIIVLTVVIYLAKKFTDFAPVHRLMNKYGDWIQLIIYVLLGSYVLFDAGTIQHLLSLL</sequence>
<evidence type="ECO:0000256" key="1">
    <source>
        <dbReference type="SAM" id="Phobius"/>
    </source>
</evidence>
<keyword evidence="1" id="KW-0812">Transmembrane</keyword>
<dbReference type="RefSeq" id="WP_029510289.1">
    <property type="nucleotide sequence ID" value="NZ_DAITWI010000007.1"/>
</dbReference>
<feature type="transmembrane region" description="Helical" evidence="1">
    <location>
        <begin position="136"/>
        <end position="158"/>
    </location>
</feature>
<accession>A0A6L7A5M2</accession>
<gene>
    <name evidence="2" type="ORF">GQS40_01385</name>
</gene>
<keyword evidence="1" id="KW-1133">Transmembrane helix</keyword>
<dbReference type="Proteomes" id="UP000478636">
    <property type="component" value="Unassembled WGS sequence"/>
</dbReference>
<comment type="caution">
    <text evidence="2">The sequence shown here is derived from an EMBL/GenBank/DDBJ whole genome shotgun (WGS) entry which is preliminary data.</text>
</comment>
<feature type="transmembrane region" description="Helical" evidence="1">
    <location>
        <begin position="6"/>
        <end position="27"/>
    </location>
</feature>
<evidence type="ECO:0000313" key="2">
    <source>
        <dbReference type="EMBL" id="MWN20615.1"/>
    </source>
</evidence>
<feature type="transmembrane region" description="Helical" evidence="1">
    <location>
        <begin position="107"/>
        <end position="130"/>
    </location>
</feature>